<sequence length="658" mass="74940">MVTFFQHGNNNSTIDLGGNNMVLACHNLKKAFLEQVIVKNGSFHIEEHEKAALVGLNGAGKSTILKMIMREIPADDGEIILAKGKTIGYLAQHQALLSGNTIYQEVESAKADLIQMETQLRRLEEEMQKKSGEELEQLLHTYHKLSAAFERADGYAYKSEIVGVLKGLGFAETEFDKCVDNLSGGQKTRVALGKLLLTKPDILLLDEPTNHLDLNSIAWLETYLSNYPGAVLLVSHDRYFINRVVTKVIEIEFGEIMMFNGNYSEFAEKKKLIREAKLKEYLNQQQEIRHQEEVIRKLRSFNREKSIRRAESREKMLDKMDRIEKPLEHHAELKLHLEPTVISGNDVLRVEGLGKSFGTHTLFQNINFEIKRGEHVAVIGDNGTGKTTLLKILNEVIPADHGTFTLGSNVHIGYYDQEHHVLHMEKTIFEEISDDYPSLTNTEIRNTLAAFLFTGEDVFKRIGDLSGGERGRVSLAKLMLSEANFLILDEPTNHLDIASKEILEQALNNYTGTVLYVSHDRYFINQTATRILDLVNQSFVNYIGNYDYYLEKKEELTAAYTESAAQTDASSEETASESKLDWQAQKELQAKERKRQNDLKKLEEKIQKLEEASAKLDEELAKPEYAMNSKKLMDITNEKAEIDTKLWDLYEQWESLAE</sequence>
<keyword evidence="2" id="KW-0547">Nucleotide-binding</keyword>
<protein>
    <submittedName>
        <fullName evidence="6">ATP-binding cassette subfamily F protein 3</fullName>
    </submittedName>
</protein>
<name>A0A4R3JQV8_9FIRM</name>
<evidence type="ECO:0000256" key="4">
    <source>
        <dbReference type="SAM" id="Coils"/>
    </source>
</evidence>
<dbReference type="InterPro" id="IPR032524">
    <property type="entry name" value="ABC_tran_C"/>
</dbReference>
<dbReference type="Gene3D" id="1.10.287.380">
    <property type="entry name" value="Valyl-tRNA synthetase, C-terminal domain"/>
    <property type="match status" value="1"/>
</dbReference>
<dbReference type="Gene3D" id="3.40.50.300">
    <property type="entry name" value="P-loop containing nucleotide triphosphate hydrolases"/>
    <property type="match status" value="2"/>
</dbReference>
<dbReference type="InterPro" id="IPR051309">
    <property type="entry name" value="ABCF_ATPase"/>
</dbReference>
<dbReference type="CDD" id="cd03221">
    <property type="entry name" value="ABCF_EF-3"/>
    <property type="match status" value="2"/>
</dbReference>
<dbReference type="InterPro" id="IPR003593">
    <property type="entry name" value="AAA+_ATPase"/>
</dbReference>
<proteinExistence type="predicted"/>
<feature type="domain" description="ABC transporter" evidence="5">
    <location>
        <begin position="23"/>
        <end position="278"/>
    </location>
</feature>
<feature type="coiled-coil region" evidence="4">
    <location>
        <begin position="585"/>
        <end position="622"/>
    </location>
</feature>
<dbReference type="GO" id="GO:0003677">
    <property type="term" value="F:DNA binding"/>
    <property type="evidence" value="ECO:0007669"/>
    <property type="project" value="InterPro"/>
</dbReference>
<keyword evidence="4" id="KW-0175">Coiled coil</keyword>
<dbReference type="InterPro" id="IPR017871">
    <property type="entry name" value="ABC_transporter-like_CS"/>
</dbReference>
<gene>
    <name evidence="6" type="ORF">EDD74_10449</name>
</gene>
<dbReference type="Pfam" id="PF16326">
    <property type="entry name" value="ABC_tran_CTD"/>
    <property type="match status" value="1"/>
</dbReference>
<evidence type="ECO:0000256" key="2">
    <source>
        <dbReference type="ARBA" id="ARBA00022741"/>
    </source>
</evidence>
<feature type="coiled-coil region" evidence="4">
    <location>
        <begin position="106"/>
        <end position="133"/>
    </location>
</feature>
<dbReference type="GO" id="GO:0005524">
    <property type="term" value="F:ATP binding"/>
    <property type="evidence" value="ECO:0007669"/>
    <property type="project" value="UniProtKB-KW"/>
</dbReference>
<dbReference type="SUPFAM" id="SSF52540">
    <property type="entry name" value="P-loop containing nucleoside triphosphate hydrolases"/>
    <property type="match status" value="2"/>
</dbReference>
<dbReference type="NCBIfam" id="NF000355">
    <property type="entry name" value="ribo_prot_ABC_F"/>
    <property type="match status" value="1"/>
</dbReference>
<evidence type="ECO:0000256" key="1">
    <source>
        <dbReference type="ARBA" id="ARBA00022737"/>
    </source>
</evidence>
<organism evidence="6 7">
    <name type="scientific">Faecalimonas umbilicata</name>
    <dbReference type="NCBI Taxonomy" id="1912855"/>
    <lineage>
        <taxon>Bacteria</taxon>
        <taxon>Bacillati</taxon>
        <taxon>Bacillota</taxon>
        <taxon>Clostridia</taxon>
        <taxon>Lachnospirales</taxon>
        <taxon>Lachnospiraceae</taxon>
        <taxon>Faecalimonas</taxon>
    </lineage>
</organism>
<accession>A0A4R3JQV8</accession>
<keyword evidence="1" id="KW-0677">Repeat</keyword>
<dbReference type="GO" id="GO:0016887">
    <property type="term" value="F:ATP hydrolysis activity"/>
    <property type="evidence" value="ECO:0007669"/>
    <property type="project" value="InterPro"/>
</dbReference>
<keyword evidence="3 6" id="KW-0067">ATP-binding</keyword>
<dbReference type="PROSITE" id="PS50893">
    <property type="entry name" value="ABC_TRANSPORTER_2"/>
    <property type="match status" value="2"/>
</dbReference>
<dbReference type="PANTHER" id="PTHR42855">
    <property type="entry name" value="ABC TRANSPORTER ATP-BINDING SUBUNIT"/>
    <property type="match status" value="1"/>
</dbReference>
<dbReference type="Proteomes" id="UP000294613">
    <property type="component" value="Unassembled WGS sequence"/>
</dbReference>
<evidence type="ECO:0000259" key="5">
    <source>
        <dbReference type="PROSITE" id="PS50893"/>
    </source>
</evidence>
<reference evidence="6 7" key="1">
    <citation type="submission" date="2019-03" db="EMBL/GenBank/DDBJ databases">
        <title>Genomic Encyclopedia of Type Strains, Phase IV (KMG-IV): sequencing the most valuable type-strain genomes for metagenomic binning, comparative biology and taxonomic classification.</title>
        <authorList>
            <person name="Goeker M."/>
        </authorList>
    </citation>
    <scope>NUCLEOTIDE SEQUENCE [LARGE SCALE GENOMIC DNA]</scope>
    <source>
        <strain evidence="6 7">DSM 103426</strain>
    </source>
</reference>
<dbReference type="InterPro" id="IPR027417">
    <property type="entry name" value="P-loop_NTPase"/>
</dbReference>
<evidence type="ECO:0000256" key="3">
    <source>
        <dbReference type="ARBA" id="ARBA00022840"/>
    </source>
</evidence>
<dbReference type="EMBL" id="SLZV01000004">
    <property type="protein sequence ID" value="TCS69294.1"/>
    <property type="molecule type" value="Genomic_DNA"/>
</dbReference>
<feature type="domain" description="ABC transporter" evidence="5">
    <location>
        <begin position="348"/>
        <end position="561"/>
    </location>
</feature>
<evidence type="ECO:0000313" key="6">
    <source>
        <dbReference type="EMBL" id="TCS69294.1"/>
    </source>
</evidence>
<dbReference type="InterPro" id="IPR032781">
    <property type="entry name" value="ABC_tran_Xtn"/>
</dbReference>
<comment type="caution">
    <text evidence="6">The sequence shown here is derived from an EMBL/GenBank/DDBJ whole genome shotgun (WGS) entry which is preliminary data.</text>
</comment>
<dbReference type="SMART" id="SM00382">
    <property type="entry name" value="AAA"/>
    <property type="match status" value="2"/>
</dbReference>
<dbReference type="Pfam" id="PF12848">
    <property type="entry name" value="ABC_tran_Xtn"/>
    <property type="match status" value="1"/>
</dbReference>
<dbReference type="Pfam" id="PF00005">
    <property type="entry name" value="ABC_tran"/>
    <property type="match status" value="2"/>
</dbReference>
<dbReference type="PROSITE" id="PS00211">
    <property type="entry name" value="ABC_TRANSPORTER_1"/>
    <property type="match status" value="1"/>
</dbReference>
<dbReference type="InterPro" id="IPR037118">
    <property type="entry name" value="Val-tRNA_synth_C_sf"/>
</dbReference>
<dbReference type="InterPro" id="IPR003439">
    <property type="entry name" value="ABC_transporter-like_ATP-bd"/>
</dbReference>
<dbReference type="AlphaFoldDB" id="A0A4R3JQV8"/>
<dbReference type="PANTHER" id="PTHR42855:SF2">
    <property type="entry name" value="DRUG RESISTANCE ABC TRANSPORTER,ATP-BINDING PROTEIN"/>
    <property type="match status" value="1"/>
</dbReference>
<dbReference type="FunFam" id="3.40.50.300:FF:000309">
    <property type="entry name" value="ABC transporter ATP-binding protein"/>
    <property type="match status" value="1"/>
</dbReference>
<dbReference type="FunFam" id="3.40.50.300:FF:000011">
    <property type="entry name" value="Putative ABC transporter ATP-binding component"/>
    <property type="match status" value="1"/>
</dbReference>
<evidence type="ECO:0000313" key="7">
    <source>
        <dbReference type="Proteomes" id="UP000294613"/>
    </source>
</evidence>